<keyword evidence="2 4" id="KW-0378">Hydrolase</keyword>
<evidence type="ECO:0000313" key="4">
    <source>
        <dbReference type="EMBL" id="MFB9752654.1"/>
    </source>
</evidence>
<reference evidence="4 5" key="1">
    <citation type="submission" date="2024-09" db="EMBL/GenBank/DDBJ databases">
        <authorList>
            <person name="Sun Q."/>
            <person name="Mori K."/>
        </authorList>
    </citation>
    <scope>NUCLEOTIDE SEQUENCE [LARGE SCALE GENOMIC DNA]</scope>
    <source>
        <strain evidence="4 5">JCM 12520</strain>
    </source>
</reference>
<feature type="domain" description="Isochorismatase-like" evidence="3">
    <location>
        <begin position="12"/>
        <end position="202"/>
    </location>
</feature>
<dbReference type="PANTHER" id="PTHR43540">
    <property type="entry name" value="PEROXYUREIDOACRYLATE/UREIDOACRYLATE AMIDOHYDROLASE-RELATED"/>
    <property type="match status" value="1"/>
</dbReference>
<accession>A0ABV5VWF8</accession>
<protein>
    <submittedName>
        <fullName evidence="4">Cysteine hydrolase family protein</fullName>
    </submittedName>
</protein>
<evidence type="ECO:0000259" key="3">
    <source>
        <dbReference type="Pfam" id="PF00857"/>
    </source>
</evidence>
<dbReference type="Proteomes" id="UP001589619">
    <property type="component" value="Unassembled WGS sequence"/>
</dbReference>
<dbReference type="InterPro" id="IPR050272">
    <property type="entry name" value="Isochorismatase-like_hydrls"/>
</dbReference>
<dbReference type="EMBL" id="JBHMAG010000012">
    <property type="protein sequence ID" value="MFB9752654.1"/>
    <property type="molecule type" value="Genomic_DNA"/>
</dbReference>
<dbReference type="GO" id="GO:0016787">
    <property type="term" value="F:hydrolase activity"/>
    <property type="evidence" value="ECO:0007669"/>
    <property type="project" value="UniProtKB-KW"/>
</dbReference>
<dbReference type="InterPro" id="IPR036380">
    <property type="entry name" value="Isochorismatase-like_sf"/>
</dbReference>
<keyword evidence="5" id="KW-1185">Reference proteome</keyword>
<comment type="caution">
    <text evidence="4">The sequence shown here is derived from an EMBL/GenBank/DDBJ whole genome shotgun (WGS) entry which is preliminary data.</text>
</comment>
<dbReference type="Gene3D" id="3.40.50.850">
    <property type="entry name" value="Isochorismatase-like"/>
    <property type="match status" value="1"/>
</dbReference>
<evidence type="ECO:0000256" key="1">
    <source>
        <dbReference type="ARBA" id="ARBA00006336"/>
    </source>
</evidence>
<dbReference type="InterPro" id="IPR000868">
    <property type="entry name" value="Isochorismatase-like_dom"/>
</dbReference>
<organism evidence="4 5">
    <name type="scientific">Paenibacillus hodogayensis</name>
    <dbReference type="NCBI Taxonomy" id="279208"/>
    <lineage>
        <taxon>Bacteria</taxon>
        <taxon>Bacillati</taxon>
        <taxon>Bacillota</taxon>
        <taxon>Bacilli</taxon>
        <taxon>Bacillales</taxon>
        <taxon>Paenibacillaceae</taxon>
        <taxon>Paenibacillus</taxon>
    </lineage>
</organism>
<evidence type="ECO:0000256" key="2">
    <source>
        <dbReference type="ARBA" id="ARBA00022801"/>
    </source>
</evidence>
<proteinExistence type="inferred from homology"/>
<dbReference type="SUPFAM" id="SSF52499">
    <property type="entry name" value="Isochorismatase-like hydrolases"/>
    <property type="match status" value="1"/>
</dbReference>
<dbReference type="CDD" id="cd00431">
    <property type="entry name" value="cysteine_hydrolases"/>
    <property type="match status" value="1"/>
</dbReference>
<comment type="similarity">
    <text evidence="1">Belongs to the isochorismatase family.</text>
</comment>
<evidence type="ECO:0000313" key="5">
    <source>
        <dbReference type="Proteomes" id="UP001589619"/>
    </source>
</evidence>
<gene>
    <name evidence="4" type="ORF">ACFFNY_13890</name>
</gene>
<dbReference type="RefSeq" id="WP_344903641.1">
    <property type="nucleotide sequence ID" value="NZ_BAAAYO010000001.1"/>
</dbReference>
<name>A0ABV5VWF8_9BACL</name>
<sequence length="237" mass="25920">MSSYTRPNWRTSALVTIDTQNDFTLPGAPAEIQGTSAALPNMERVLNAYRAQGLPVLHVIRLYMEDGSNVDLCRREAVENGARIAAPGTEGAELADAIRAAGYAPLDADKLLNGGFQEVGEREWAMYKPRWGAFYRTGLETFLRERGIDTLVFIGCNFPNCPRTSIYEASERDFRVVLVADAMSQVYEKGIQEVSGIGVYVCGTEQVLHTVAEHDTTMLADAPENGTRNGIGPEGVE</sequence>
<dbReference type="Pfam" id="PF00857">
    <property type="entry name" value="Isochorismatase"/>
    <property type="match status" value="1"/>
</dbReference>